<dbReference type="AlphaFoldDB" id="A0A557XR54"/>
<dbReference type="InterPro" id="IPR038332">
    <property type="entry name" value="PPE_sf"/>
</dbReference>
<dbReference type="Pfam" id="PF00934">
    <property type="entry name" value="PE"/>
    <property type="match status" value="1"/>
</dbReference>
<feature type="domain" description="PPE family C-terminal" evidence="2">
    <location>
        <begin position="187"/>
        <end position="268"/>
    </location>
</feature>
<protein>
    <submittedName>
        <fullName evidence="3">PE domain-containing protein</fullName>
    </submittedName>
</protein>
<sequence length="271" mass="25538">MSFVITHPEALTYAAGKLQTLGSALADENTAAAVPTTSLAPAGADEVSGLQAALFATYGNLYQSVSAQATAIHELFVNTLGTSAASYAVTESANSVATASPLSAFSGAVNGTSAQVIPAGLSGGFANIVNIGAGNYSAAASDLLNMAAGGLLPPQEGGLSAVPVDAAGPGPALTATGPAGFGGSPIAAGLGQAATVGRLSVPPGWAAGPAAPPVGSGAATLAGWTAPPPHGAAMTAVPAGMPAVAASGKAGGLGAPRYGVKPTVMGRPAGV</sequence>
<dbReference type="RefSeq" id="WP_144952124.1">
    <property type="nucleotide sequence ID" value="NZ_VMQU01000054.1"/>
</dbReference>
<comment type="caution">
    <text evidence="3">The sequence shown here is derived from an EMBL/GenBank/DDBJ whole genome shotgun (WGS) entry which is preliminary data.</text>
</comment>
<evidence type="ECO:0000259" key="2">
    <source>
        <dbReference type="Pfam" id="PF12484"/>
    </source>
</evidence>
<dbReference type="InterPro" id="IPR000084">
    <property type="entry name" value="PE-PGRS_N"/>
</dbReference>
<organism evidence="3 4">
    <name type="scientific">Mycobacterium helveticum</name>
    <dbReference type="NCBI Taxonomy" id="2592811"/>
    <lineage>
        <taxon>Bacteria</taxon>
        <taxon>Bacillati</taxon>
        <taxon>Actinomycetota</taxon>
        <taxon>Actinomycetes</taxon>
        <taxon>Mycobacteriales</taxon>
        <taxon>Mycobacteriaceae</taxon>
        <taxon>Mycobacterium</taxon>
    </lineage>
</organism>
<keyword evidence="4" id="KW-1185">Reference proteome</keyword>
<dbReference type="Proteomes" id="UP000320513">
    <property type="component" value="Unassembled WGS sequence"/>
</dbReference>
<feature type="domain" description="PE" evidence="1">
    <location>
        <begin position="4"/>
        <end position="94"/>
    </location>
</feature>
<reference evidence="3 4" key="1">
    <citation type="submission" date="2019-07" db="EMBL/GenBank/DDBJ databases">
        <title>New Mycobacterium species.</title>
        <authorList>
            <person name="Tortoli E."/>
            <person name="Ghielmetti G."/>
            <person name="Friedel U."/>
            <person name="Trovato A."/>
        </authorList>
    </citation>
    <scope>NUCLEOTIDE SEQUENCE [LARGE SCALE GENOMIC DNA]</scope>
    <source>
        <strain evidence="3 4">16-83</strain>
    </source>
</reference>
<evidence type="ECO:0000313" key="3">
    <source>
        <dbReference type="EMBL" id="TVS88400.1"/>
    </source>
</evidence>
<proteinExistence type="predicted"/>
<name>A0A557XR54_9MYCO</name>
<dbReference type="EMBL" id="VMQU01000054">
    <property type="protein sequence ID" value="TVS88400.1"/>
    <property type="molecule type" value="Genomic_DNA"/>
</dbReference>
<accession>A0A557XR54</accession>
<dbReference type="Pfam" id="PF12484">
    <property type="entry name" value="PPE-SVP"/>
    <property type="match status" value="1"/>
</dbReference>
<dbReference type="SUPFAM" id="SSF140459">
    <property type="entry name" value="PE/PPE dimer-like"/>
    <property type="match status" value="1"/>
</dbReference>
<evidence type="ECO:0000313" key="4">
    <source>
        <dbReference type="Proteomes" id="UP000320513"/>
    </source>
</evidence>
<gene>
    <name evidence="3" type="ORF">FPZ47_14050</name>
</gene>
<dbReference type="OrthoDB" id="4764762at2"/>
<evidence type="ECO:0000259" key="1">
    <source>
        <dbReference type="Pfam" id="PF00934"/>
    </source>
</evidence>
<dbReference type="Gene3D" id="1.10.287.850">
    <property type="entry name" value="HP0062-like domain"/>
    <property type="match status" value="1"/>
</dbReference>
<dbReference type="InterPro" id="IPR022171">
    <property type="entry name" value="PPE_C"/>
</dbReference>